<protein>
    <submittedName>
        <fullName evidence="1">Uncharacterized protein</fullName>
    </submittedName>
</protein>
<dbReference type="AlphaFoldDB" id="A0A5J6LDR7"/>
<dbReference type="EMBL" id="CP044222">
    <property type="protein sequence ID" value="QEW06603.1"/>
    <property type="molecule type" value="Genomic_DNA"/>
</dbReference>
<organism evidence="1 2">
    <name type="scientific">Nitrincola iocasae</name>
    <dbReference type="NCBI Taxonomy" id="2614693"/>
    <lineage>
        <taxon>Bacteria</taxon>
        <taxon>Pseudomonadati</taxon>
        <taxon>Pseudomonadota</taxon>
        <taxon>Gammaproteobacteria</taxon>
        <taxon>Oceanospirillales</taxon>
        <taxon>Oceanospirillaceae</taxon>
        <taxon>Nitrincola</taxon>
    </lineage>
</organism>
<accession>A0A5J6LDR7</accession>
<sequence length="118" mass="13836">MRRRAELVEALIEHRESVGSLLGELRTYGWDSEDELITLRPRHILYVLHAFQSGRLNASHLREWANAIEQREDIGMLFGHQEVLDEMIFWLANPEINYSIDSELVARVISNLERNHVE</sequence>
<name>A0A5J6LDR7_9GAMM</name>
<dbReference type="RefSeq" id="WP_151055141.1">
    <property type="nucleotide sequence ID" value="NZ_CP044222.1"/>
</dbReference>
<evidence type="ECO:0000313" key="2">
    <source>
        <dbReference type="Proteomes" id="UP000325606"/>
    </source>
</evidence>
<keyword evidence="2" id="KW-1185">Reference proteome</keyword>
<dbReference type="KEGG" id="nik:F5I99_08835"/>
<evidence type="ECO:0000313" key="1">
    <source>
        <dbReference type="EMBL" id="QEW06603.1"/>
    </source>
</evidence>
<gene>
    <name evidence="1" type="ORF">F5I99_08835</name>
</gene>
<proteinExistence type="predicted"/>
<reference evidence="1 2" key="1">
    <citation type="submission" date="2019-09" db="EMBL/GenBank/DDBJ databases">
        <title>Nitrincola iocasae sp. nov., a bacterium isolated from the sediment collected at a cold seep field in South China Sea.</title>
        <authorList>
            <person name="Zhang H."/>
            <person name="Wang H."/>
            <person name="Li C."/>
        </authorList>
    </citation>
    <scope>NUCLEOTIDE SEQUENCE [LARGE SCALE GENOMIC DNA]</scope>
    <source>
        <strain evidence="1 2">KXZD1103</strain>
    </source>
</reference>
<dbReference type="Proteomes" id="UP000325606">
    <property type="component" value="Chromosome"/>
</dbReference>